<evidence type="ECO:0000313" key="1">
    <source>
        <dbReference type="EMBL" id="KAH9321330.1"/>
    </source>
</evidence>
<name>A0AA38GGY9_TAXCH</name>
<feature type="non-terminal residue" evidence="1">
    <location>
        <position position="1"/>
    </location>
</feature>
<reference evidence="1 2" key="1">
    <citation type="journal article" date="2021" name="Nat. Plants">
        <title>The Taxus genome provides insights into paclitaxel biosynthesis.</title>
        <authorList>
            <person name="Xiong X."/>
            <person name="Gou J."/>
            <person name="Liao Q."/>
            <person name="Li Y."/>
            <person name="Zhou Q."/>
            <person name="Bi G."/>
            <person name="Li C."/>
            <person name="Du R."/>
            <person name="Wang X."/>
            <person name="Sun T."/>
            <person name="Guo L."/>
            <person name="Liang H."/>
            <person name="Lu P."/>
            <person name="Wu Y."/>
            <person name="Zhang Z."/>
            <person name="Ro D.K."/>
            <person name="Shang Y."/>
            <person name="Huang S."/>
            <person name="Yan J."/>
        </authorList>
    </citation>
    <scope>NUCLEOTIDE SEQUENCE [LARGE SCALE GENOMIC DNA]</scope>
    <source>
        <strain evidence="1">Ta-2019</strain>
    </source>
</reference>
<dbReference type="GO" id="GO:0016811">
    <property type="term" value="F:hydrolase activity, acting on carbon-nitrogen (but not peptide) bonds, in linear amides"/>
    <property type="evidence" value="ECO:0007669"/>
    <property type="project" value="InterPro"/>
</dbReference>
<feature type="non-terminal residue" evidence="1">
    <location>
        <position position="61"/>
    </location>
</feature>
<protein>
    <submittedName>
        <fullName evidence="1">Uncharacterized protein</fullName>
    </submittedName>
</protein>
<dbReference type="PANTHER" id="PTHR43235:SF1">
    <property type="entry name" value="GLUTAMINE AMIDOTRANSFERASE PB2B2.05-RELATED"/>
    <property type="match status" value="1"/>
</dbReference>
<accession>A0AA38GGY9</accession>
<sequence>DVERELLKKSGTAVKPINYADYDGHRHPLAVLDNTPLHLWFQDSFKPHNNLQIMVNSYHHQ</sequence>
<keyword evidence="2" id="KW-1185">Reference proteome</keyword>
<dbReference type="GO" id="GO:0005829">
    <property type="term" value="C:cytosol"/>
    <property type="evidence" value="ECO:0007669"/>
    <property type="project" value="TreeGrafter"/>
</dbReference>
<evidence type="ECO:0000313" key="2">
    <source>
        <dbReference type="Proteomes" id="UP000824469"/>
    </source>
</evidence>
<proteinExistence type="predicted"/>
<organism evidence="1 2">
    <name type="scientific">Taxus chinensis</name>
    <name type="common">Chinese yew</name>
    <name type="synonym">Taxus wallichiana var. chinensis</name>
    <dbReference type="NCBI Taxonomy" id="29808"/>
    <lineage>
        <taxon>Eukaryota</taxon>
        <taxon>Viridiplantae</taxon>
        <taxon>Streptophyta</taxon>
        <taxon>Embryophyta</taxon>
        <taxon>Tracheophyta</taxon>
        <taxon>Spermatophyta</taxon>
        <taxon>Pinopsida</taxon>
        <taxon>Pinidae</taxon>
        <taxon>Conifers II</taxon>
        <taxon>Cupressales</taxon>
        <taxon>Taxaceae</taxon>
        <taxon>Taxus</taxon>
    </lineage>
</organism>
<dbReference type="EMBL" id="JAHRHJ020000003">
    <property type="protein sequence ID" value="KAH9321330.1"/>
    <property type="molecule type" value="Genomic_DNA"/>
</dbReference>
<comment type="caution">
    <text evidence="1">The sequence shown here is derived from an EMBL/GenBank/DDBJ whole genome shotgun (WGS) entry which is preliminary data.</text>
</comment>
<gene>
    <name evidence="1" type="ORF">KI387_015969</name>
</gene>
<dbReference type="OMA" id="DWFRGSL"/>
<dbReference type="Proteomes" id="UP000824469">
    <property type="component" value="Unassembled WGS sequence"/>
</dbReference>
<dbReference type="AlphaFoldDB" id="A0AA38GGY9"/>
<dbReference type="PANTHER" id="PTHR43235">
    <property type="entry name" value="GLUTAMINE AMIDOTRANSFERASE PB2B2.05-RELATED"/>
    <property type="match status" value="1"/>
</dbReference>
<dbReference type="InterPro" id="IPR044668">
    <property type="entry name" value="PuuD-like"/>
</dbReference>